<sequence length="69" mass="8227">MELNTMFMEFKQFLHDEIKISTDELATVIQRSRGVAPIPMLLWQYGLVSLEQLNRIFDWLDNQPQLYIP</sequence>
<dbReference type="InterPro" id="IPR021336">
    <property type="entry name" value="DUF2949"/>
</dbReference>
<dbReference type="Proteomes" id="UP000767446">
    <property type="component" value="Unassembled WGS sequence"/>
</dbReference>
<proteinExistence type="predicted"/>
<comment type="caution">
    <text evidence="1">The sequence shown here is derived from an EMBL/GenBank/DDBJ whole genome shotgun (WGS) entry which is preliminary data.</text>
</comment>
<dbReference type="EMBL" id="JADQBC010000090">
    <property type="protein sequence ID" value="MBR8828844.1"/>
    <property type="molecule type" value="Genomic_DNA"/>
</dbReference>
<accession>A0A941GS50</accession>
<reference evidence="1" key="1">
    <citation type="submission" date="2021-02" db="EMBL/GenBank/DDBJ databases">
        <title>Metagenome analyses of Stigonema ocellatum DSM 106950, Chlorogloea purpurea SAG 13.99 and Gomphosphaeria aponina DSM 107014.</title>
        <authorList>
            <person name="Marter P."/>
            <person name="Huang S."/>
        </authorList>
    </citation>
    <scope>NUCLEOTIDE SEQUENCE</scope>
    <source>
        <strain evidence="1">JP213</strain>
    </source>
</reference>
<dbReference type="Pfam" id="PF11165">
    <property type="entry name" value="DUF2949"/>
    <property type="match status" value="1"/>
</dbReference>
<dbReference type="AlphaFoldDB" id="A0A941GS50"/>
<evidence type="ECO:0000313" key="1">
    <source>
        <dbReference type="EMBL" id="MBR8828844.1"/>
    </source>
</evidence>
<protein>
    <submittedName>
        <fullName evidence="1">DUF2949 domain-containing protein</fullName>
    </submittedName>
</protein>
<organism evidence="1 2">
    <name type="scientific">Gomphosphaeria aponina SAG 52.96 = DSM 107014</name>
    <dbReference type="NCBI Taxonomy" id="1521640"/>
    <lineage>
        <taxon>Bacteria</taxon>
        <taxon>Bacillati</taxon>
        <taxon>Cyanobacteriota</taxon>
        <taxon>Cyanophyceae</taxon>
        <taxon>Oscillatoriophycideae</taxon>
        <taxon>Chroococcales</taxon>
        <taxon>Gomphosphaeriaceae</taxon>
        <taxon>Gomphosphaeria</taxon>
    </lineage>
</organism>
<evidence type="ECO:0000313" key="2">
    <source>
        <dbReference type="Proteomes" id="UP000767446"/>
    </source>
</evidence>
<name>A0A941GS50_9CHRO</name>
<gene>
    <name evidence="1" type="ORF">DSM107014_13240</name>
</gene>